<protein>
    <submittedName>
        <fullName evidence="1">Uncharacterized protein</fullName>
    </submittedName>
</protein>
<dbReference type="EMBL" id="JH660644">
    <property type="protein sequence ID" value="EIM28559.1"/>
    <property type="molecule type" value="Genomic_DNA"/>
</dbReference>
<name>I4YX67_9HYPH</name>
<dbReference type="Proteomes" id="UP000003947">
    <property type="component" value="Unassembled WGS sequence"/>
</dbReference>
<evidence type="ECO:0000313" key="2">
    <source>
        <dbReference type="Proteomes" id="UP000003947"/>
    </source>
</evidence>
<organism evidence="1 2">
    <name type="scientific">Microvirga lotononidis</name>
    <dbReference type="NCBI Taxonomy" id="864069"/>
    <lineage>
        <taxon>Bacteria</taxon>
        <taxon>Pseudomonadati</taxon>
        <taxon>Pseudomonadota</taxon>
        <taxon>Alphaproteobacteria</taxon>
        <taxon>Hyphomicrobiales</taxon>
        <taxon>Methylobacteriaceae</taxon>
        <taxon>Microvirga</taxon>
    </lineage>
</organism>
<dbReference type="PATRIC" id="fig|864069.3.peg.2914"/>
<evidence type="ECO:0000313" key="1">
    <source>
        <dbReference type="EMBL" id="EIM28559.1"/>
    </source>
</evidence>
<dbReference type="AlphaFoldDB" id="I4YX67"/>
<gene>
    <name evidence="1" type="ORF">MicloDRAFT_00026970</name>
</gene>
<dbReference type="HOGENOM" id="CLU_3236070_0_0_5"/>
<keyword evidence="2" id="KW-1185">Reference proteome</keyword>
<proteinExistence type="predicted"/>
<reference evidence="1 2" key="1">
    <citation type="submission" date="2012-02" db="EMBL/GenBank/DDBJ databases">
        <title>Improved High-Quality Draft sequence of Microvirga sp. WSM3557.</title>
        <authorList>
            <consortium name="US DOE Joint Genome Institute"/>
            <person name="Lucas S."/>
            <person name="Han J."/>
            <person name="Lapidus A."/>
            <person name="Cheng J.-F."/>
            <person name="Goodwin L."/>
            <person name="Pitluck S."/>
            <person name="Peters L."/>
            <person name="Zhang X."/>
            <person name="Detter J.C."/>
            <person name="Han C."/>
            <person name="Tapia R."/>
            <person name="Land M."/>
            <person name="Hauser L."/>
            <person name="Kyrpides N."/>
            <person name="Ivanova N."/>
            <person name="Pagani I."/>
            <person name="Brau L."/>
            <person name="Yates R."/>
            <person name="O'Hara G."/>
            <person name="Rui T."/>
            <person name="Howieson J."/>
            <person name="Reeve W."/>
            <person name="Woyke T."/>
        </authorList>
    </citation>
    <scope>NUCLEOTIDE SEQUENCE [LARGE SCALE GENOMIC DNA]</scope>
    <source>
        <strain evidence="1 2">WSM3557</strain>
    </source>
</reference>
<sequence length="43" mass="4954">MQKKVTDLFTIVSGRYWRLASTGTAQFEETPRASSPQVHDWRA</sequence>
<accession>I4YX67</accession>